<feature type="non-terminal residue" evidence="2">
    <location>
        <position position="1"/>
    </location>
</feature>
<evidence type="ECO:0000256" key="1">
    <source>
        <dbReference type="SAM" id="MobiDB-lite"/>
    </source>
</evidence>
<feature type="compositionally biased region" description="Basic and acidic residues" evidence="1">
    <location>
        <begin position="8"/>
        <end position="23"/>
    </location>
</feature>
<organism evidence="2 3">
    <name type="scientific">Acaulospora morrowiae</name>
    <dbReference type="NCBI Taxonomy" id="94023"/>
    <lineage>
        <taxon>Eukaryota</taxon>
        <taxon>Fungi</taxon>
        <taxon>Fungi incertae sedis</taxon>
        <taxon>Mucoromycota</taxon>
        <taxon>Glomeromycotina</taxon>
        <taxon>Glomeromycetes</taxon>
        <taxon>Diversisporales</taxon>
        <taxon>Acaulosporaceae</taxon>
        <taxon>Acaulospora</taxon>
    </lineage>
</organism>
<evidence type="ECO:0000313" key="3">
    <source>
        <dbReference type="Proteomes" id="UP000789342"/>
    </source>
</evidence>
<proteinExistence type="predicted"/>
<name>A0A9N9NWR1_9GLOM</name>
<dbReference type="AlphaFoldDB" id="A0A9N9NWR1"/>
<feature type="compositionally biased region" description="Polar residues" evidence="1">
    <location>
        <begin position="26"/>
        <end position="35"/>
    </location>
</feature>
<dbReference type="EMBL" id="CAJVPV010042368">
    <property type="protein sequence ID" value="CAG8763868.1"/>
    <property type="molecule type" value="Genomic_DNA"/>
</dbReference>
<gene>
    <name evidence="2" type="ORF">AMORRO_LOCUS16124</name>
</gene>
<sequence>TASSNSSDVDKIGEEVLRSEDAIASKSLQEVSNGRGSDHEYDLEDPFDNSKDDSW</sequence>
<feature type="non-terminal residue" evidence="2">
    <location>
        <position position="55"/>
    </location>
</feature>
<keyword evidence="3" id="KW-1185">Reference proteome</keyword>
<feature type="region of interest" description="Disordered" evidence="1">
    <location>
        <begin position="1"/>
        <end position="55"/>
    </location>
</feature>
<reference evidence="2" key="1">
    <citation type="submission" date="2021-06" db="EMBL/GenBank/DDBJ databases">
        <authorList>
            <person name="Kallberg Y."/>
            <person name="Tangrot J."/>
            <person name="Rosling A."/>
        </authorList>
    </citation>
    <scope>NUCLEOTIDE SEQUENCE</scope>
    <source>
        <strain evidence="2">CL551</strain>
    </source>
</reference>
<accession>A0A9N9NWR1</accession>
<protein>
    <submittedName>
        <fullName evidence="2">14438_t:CDS:1</fullName>
    </submittedName>
</protein>
<comment type="caution">
    <text evidence="2">The sequence shown here is derived from an EMBL/GenBank/DDBJ whole genome shotgun (WGS) entry which is preliminary data.</text>
</comment>
<evidence type="ECO:0000313" key="2">
    <source>
        <dbReference type="EMBL" id="CAG8763868.1"/>
    </source>
</evidence>
<dbReference type="Proteomes" id="UP000789342">
    <property type="component" value="Unassembled WGS sequence"/>
</dbReference>